<accession>A0A2I2GD67</accession>
<protein>
    <submittedName>
        <fullName evidence="2">Uncharacterized protein</fullName>
    </submittedName>
</protein>
<comment type="caution">
    <text evidence="2">The sequence shown here is derived from an EMBL/GenBank/DDBJ whole genome shotgun (WGS) entry which is preliminary data.</text>
</comment>
<dbReference type="Proteomes" id="UP000234275">
    <property type="component" value="Unassembled WGS sequence"/>
</dbReference>
<dbReference type="GeneID" id="36550236"/>
<dbReference type="EMBL" id="MSFO01000003">
    <property type="protein sequence ID" value="PLB50844.1"/>
    <property type="molecule type" value="Genomic_DNA"/>
</dbReference>
<evidence type="ECO:0000313" key="2">
    <source>
        <dbReference type="EMBL" id="PLB50844.1"/>
    </source>
</evidence>
<name>A0A2I2GD67_9EURO</name>
<proteinExistence type="predicted"/>
<dbReference type="AlphaFoldDB" id="A0A2I2GD67"/>
<feature type="region of interest" description="Disordered" evidence="1">
    <location>
        <begin position="1"/>
        <end position="198"/>
    </location>
</feature>
<keyword evidence="3" id="KW-1185">Reference proteome</keyword>
<dbReference type="VEuPathDB" id="FungiDB:P170DRAFT_155163"/>
<feature type="compositionally biased region" description="Polar residues" evidence="1">
    <location>
        <begin position="1"/>
        <end position="49"/>
    </location>
</feature>
<feature type="compositionally biased region" description="Polar residues" evidence="1">
    <location>
        <begin position="77"/>
        <end position="134"/>
    </location>
</feature>
<dbReference type="RefSeq" id="XP_024706146.1">
    <property type="nucleotide sequence ID" value="XM_024842539.1"/>
</dbReference>
<sequence length="213" mass="22546">MNGSILESNVSSFDRSNAPQSSFSRPTHHLPSNQTRVSNSLPSQQTDSVTAELLPPEARTRNSVHNTLKKTSEHLPPTSSNKSAEPTNRILMTSESGSNQMIPSSTKSSNVQFTSNSLGPIPTNHNGTQDNGTQEPAPGSVRPTSIPDTQSSLTSIGSSNQTHPTSLSAPNVTSPILSPIQTSKSNLPSPITSSQSNFTTDLSTPITIFPISK</sequence>
<gene>
    <name evidence="2" type="ORF">P170DRAFT_155163</name>
</gene>
<feature type="compositionally biased region" description="Polar residues" evidence="1">
    <location>
        <begin position="142"/>
        <end position="198"/>
    </location>
</feature>
<evidence type="ECO:0000313" key="3">
    <source>
        <dbReference type="Proteomes" id="UP000234275"/>
    </source>
</evidence>
<reference evidence="2 3" key="1">
    <citation type="submission" date="2016-12" db="EMBL/GenBank/DDBJ databases">
        <title>The genomes of Aspergillus section Nigri reveals drivers in fungal speciation.</title>
        <authorList>
            <consortium name="DOE Joint Genome Institute"/>
            <person name="Vesth T.C."/>
            <person name="Nybo J."/>
            <person name="Theobald S."/>
            <person name="Brandl J."/>
            <person name="Frisvad J.C."/>
            <person name="Nielsen K.F."/>
            <person name="Lyhne E.K."/>
            <person name="Kogle M.E."/>
            <person name="Kuo A."/>
            <person name="Riley R."/>
            <person name="Clum A."/>
            <person name="Nolan M."/>
            <person name="Lipzen A."/>
            <person name="Salamov A."/>
            <person name="Henrissat B."/>
            <person name="Wiebenga A."/>
            <person name="De Vries R.P."/>
            <person name="Grigoriev I.V."/>
            <person name="Mortensen U.H."/>
            <person name="Andersen M.R."/>
            <person name="Baker S.E."/>
        </authorList>
    </citation>
    <scope>NUCLEOTIDE SEQUENCE [LARGE SCALE GENOMIC DNA]</scope>
    <source>
        <strain evidence="2 3">IBT 23096</strain>
    </source>
</reference>
<organism evidence="2 3">
    <name type="scientific">Aspergillus steynii IBT 23096</name>
    <dbReference type="NCBI Taxonomy" id="1392250"/>
    <lineage>
        <taxon>Eukaryota</taxon>
        <taxon>Fungi</taxon>
        <taxon>Dikarya</taxon>
        <taxon>Ascomycota</taxon>
        <taxon>Pezizomycotina</taxon>
        <taxon>Eurotiomycetes</taxon>
        <taxon>Eurotiomycetidae</taxon>
        <taxon>Eurotiales</taxon>
        <taxon>Aspergillaceae</taxon>
        <taxon>Aspergillus</taxon>
        <taxon>Aspergillus subgen. Circumdati</taxon>
    </lineage>
</organism>
<evidence type="ECO:0000256" key="1">
    <source>
        <dbReference type="SAM" id="MobiDB-lite"/>
    </source>
</evidence>